<dbReference type="STRING" id="467210.HMPREF1866_02462"/>
<protein>
    <recommendedName>
        <fullName evidence="3">DUF3791 domain-containing protein</fullName>
    </recommendedName>
</protein>
<sequence length="78" mass="9020">MEREIICNISVLEYVLFCIEGVAKRLGKDGREVYRILTEDSDILNSYIVPSYDVLHTQGKEYIIEDILDVMKKRGLPV</sequence>
<organism evidence="1 2">
    <name type="scientific">Lachnoanaerobaculum saburreum</name>
    <dbReference type="NCBI Taxonomy" id="467210"/>
    <lineage>
        <taxon>Bacteria</taxon>
        <taxon>Bacillati</taxon>
        <taxon>Bacillota</taxon>
        <taxon>Clostridia</taxon>
        <taxon>Lachnospirales</taxon>
        <taxon>Lachnospiraceae</taxon>
        <taxon>Lachnoanaerobaculum</taxon>
    </lineage>
</organism>
<evidence type="ECO:0000313" key="1">
    <source>
        <dbReference type="EMBL" id="KXB53948.1"/>
    </source>
</evidence>
<dbReference type="InterPro" id="IPR024269">
    <property type="entry name" value="DUF3791"/>
</dbReference>
<comment type="caution">
    <text evidence="1">The sequence shown here is derived from an EMBL/GenBank/DDBJ whole genome shotgun (WGS) entry which is preliminary data.</text>
</comment>
<dbReference type="Proteomes" id="UP000070394">
    <property type="component" value="Unassembled WGS sequence"/>
</dbReference>
<dbReference type="OrthoDB" id="361365at2"/>
<reference evidence="2" key="1">
    <citation type="submission" date="2016-01" db="EMBL/GenBank/DDBJ databases">
        <authorList>
            <person name="Mitreva M."/>
            <person name="Pepin K.H."/>
            <person name="Mihindukulasuriya K.A."/>
            <person name="Fulton R."/>
            <person name="Fronick C."/>
            <person name="O'Laughlin M."/>
            <person name="Miner T."/>
            <person name="Herter B."/>
            <person name="Rosa B.A."/>
            <person name="Cordes M."/>
            <person name="Tomlinson C."/>
            <person name="Wollam A."/>
            <person name="Palsikar V.B."/>
            <person name="Mardis E.R."/>
            <person name="Wilson R.K."/>
        </authorList>
    </citation>
    <scope>NUCLEOTIDE SEQUENCE [LARGE SCALE GENOMIC DNA]</scope>
    <source>
        <strain evidence="2">DNF00896</strain>
    </source>
</reference>
<evidence type="ECO:0000313" key="2">
    <source>
        <dbReference type="Proteomes" id="UP000070394"/>
    </source>
</evidence>
<name>A0A133ZET5_9FIRM</name>
<dbReference type="AlphaFoldDB" id="A0A133ZET5"/>
<dbReference type="RefSeq" id="WP_060932034.1">
    <property type="nucleotide sequence ID" value="NZ_KQ959847.1"/>
</dbReference>
<keyword evidence="2" id="KW-1185">Reference proteome</keyword>
<dbReference type="Pfam" id="PF12668">
    <property type="entry name" value="DUF3791"/>
    <property type="match status" value="1"/>
</dbReference>
<proteinExistence type="predicted"/>
<gene>
    <name evidence="1" type="ORF">HMPREF1866_02462</name>
</gene>
<dbReference type="PATRIC" id="fig|467210.3.peg.2436"/>
<dbReference type="EMBL" id="LSDA01000137">
    <property type="protein sequence ID" value="KXB53948.1"/>
    <property type="molecule type" value="Genomic_DNA"/>
</dbReference>
<evidence type="ECO:0008006" key="3">
    <source>
        <dbReference type="Google" id="ProtNLM"/>
    </source>
</evidence>
<accession>A0A133ZET5</accession>